<evidence type="ECO:0000313" key="2">
    <source>
        <dbReference type="EMBL" id="CCA73015.1"/>
    </source>
</evidence>
<feature type="compositionally biased region" description="Polar residues" evidence="1">
    <location>
        <begin position="84"/>
        <end position="102"/>
    </location>
</feature>
<name>G4TNY7_SERID</name>
<feature type="region of interest" description="Disordered" evidence="1">
    <location>
        <begin position="83"/>
        <end position="112"/>
    </location>
</feature>
<gene>
    <name evidence="2" type="ORF">PIIN_06970</name>
</gene>
<evidence type="ECO:0000256" key="1">
    <source>
        <dbReference type="SAM" id="MobiDB-lite"/>
    </source>
</evidence>
<comment type="caution">
    <text evidence="2">The sequence shown here is derived from an EMBL/GenBank/DDBJ whole genome shotgun (WGS) entry which is preliminary data.</text>
</comment>
<feature type="compositionally biased region" description="Basic and acidic residues" evidence="1">
    <location>
        <begin position="103"/>
        <end position="112"/>
    </location>
</feature>
<dbReference type="HOGENOM" id="CLU_2146838_0_0_1"/>
<dbReference type="Proteomes" id="UP000007148">
    <property type="component" value="Unassembled WGS sequence"/>
</dbReference>
<sequence>MSTTADEATAYFEKEKERHMRRIAQTVDEILVTLNAINRSQEITIDLARQNLGEDGGAMNMWMHLRELGVQRARELAPEIGIVSLSQSQSQTNEQPLRSSTSSRHEQPGPDA</sequence>
<reference evidence="2 3" key="1">
    <citation type="journal article" date="2011" name="PLoS Pathog.">
        <title>Endophytic Life Strategies Decoded by Genome and Transcriptome Analyses of the Mutualistic Root Symbiont Piriformospora indica.</title>
        <authorList>
            <person name="Zuccaro A."/>
            <person name="Lahrmann U."/>
            <person name="Guldener U."/>
            <person name="Langen G."/>
            <person name="Pfiffi S."/>
            <person name="Biedenkopf D."/>
            <person name="Wong P."/>
            <person name="Samans B."/>
            <person name="Grimm C."/>
            <person name="Basiewicz M."/>
            <person name="Murat C."/>
            <person name="Martin F."/>
            <person name="Kogel K.H."/>
        </authorList>
    </citation>
    <scope>NUCLEOTIDE SEQUENCE [LARGE SCALE GENOMIC DNA]</scope>
    <source>
        <strain evidence="2 3">DSM 11827</strain>
    </source>
</reference>
<dbReference type="InParanoid" id="G4TNY7"/>
<dbReference type="EMBL" id="CAFZ01000197">
    <property type="protein sequence ID" value="CCA73015.1"/>
    <property type="molecule type" value="Genomic_DNA"/>
</dbReference>
<proteinExistence type="predicted"/>
<dbReference type="OrthoDB" id="5566853at2759"/>
<protein>
    <submittedName>
        <fullName evidence="2">Uncharacterized protein</fullName>
    </submittedName>
</protein>
<evidence type="ECO:0000313" key="3">
    <source>
        <dbReference type="Proteomes" id="UP000007148"/>
    </source>
</evidence>
<accession>G4TNY7</accession>
<organism evidence="2 3">
    <name type="scientific">Serendipita indica (strain DSM 11827)</name>
    <name type="common">Root endophyte fungus</name>
    <name type="synonym">Piriformospora indica</name>
    <dbReference type="NCBI Taxonomy" id="1109443"/>
    <lineage>
        <taxon>Eukaryota</taxon>
        <taxon>Fungi</taxon>
        <taxon>Dikarya</taxon>
        <taxon>Basidiomycota</taxon>
        <taxon>Agaricomycotina</taxon>
        <taxon>Agaricomycetes</taxon>
        <taxon>Sebacinales</taxon>
        <taxon>Serendipitaceae</taxon>
        <taxon>Serendipita</taxon>
    </lineage>
</organism>
<keyword evidence="3" id="KW-1185">Reference proteome</keyword>
<dbReference type="AlphaFoldDB" id="G4TNY7"/>